<keyword evidence="1 3" id="KW-0378">Hydrolase</keyword>
<dbReference type="InterPro" id="IPR008928">
    <property type="entry name" value="6-hairpin_glycosidase_sf"/>
</dbReference>
<organism evidence="3 4">
    <name type="scientific">Qingrenia yutianensis</name>
    <dbReference type="NCBI Taxonomy" id="2763676"/>
    <lineage>
        <taxon>Bacteria</taxon>
        <taxon>Bacillati</taxon>
        <taxon>Bacillota</taxon>
        <taxon>Clostridia</taxon>
        <taxon>Eubacteriales</taxon>
        <taxon>Oscillospiraceae</taxon>
        <taxon>Qingrenia</taxon>
    </lineage>
</organism>
<dbReference type="Proteomes" id="UP000647416">
    <property type="component" value="Unassembled WGS sequence"/>
</dbReference>
<dbReference type="PANTHER" id="PTHR36845:SF1">
    <property type="entry name" value="HYDROLASE, PUTATIVE (AFU_ORTHOLOGUE AFUA_7G05090)-RELATED"/>
    <property type="match status" value="1"/>
</dbReference>
<dbReference type="InterPro" id="IPR052369">
    <property type="entry name" value="UG_Glycosaminoglycan_Hydrolase"/>
</dbReference>
<dbReference type="GO" id="GO:0000272">
    <property type="term" value="P:polysaccharide catabolic process"/>
    <property type="evidence" value="ECO:0007669"/>
    <property type="project" value="TreeGrafter"/>
</dbReference>
<comment type="similarity">
    <text evidence="2">Belongs to the glycosyl hydrolase 88 family.</text>
</comment>
<dbReference type="GO" id="GO:0052757">
    <property type="term" value="F:chondroitin hydrolase activity"/>
    <property type="evidence" value="ECO:0007669"/>
    <property type="project" value="TreeGrafter"/>
</dbReference>
<comment type="caution">
    <text evidence="3">The sequence shown here is derived from an EMBL/GenBank/DDBJ whole genome shotgun (WGS) entry which is preliminary data.</text>
</comment>
<dbReference type="InterPro" id="IPR012341">
    <property type="entry name" value="6hp_glycosidase-like_sf"/>
</dbReference>
<dbReference type="EMBL" id="JACRTE010000006">
    <property type="protein sequence ID" value="MBC8596501.1"/>
    <property type="molecule type" value="Genomic_DNA"/>
</dbReference>
<dbReference type="Gene3D" id="1.50.10.10">
    <property type="match status" value="1"/>
</dbReference>
<dbReference type="SUPFAM" id="SSF48208">
    <property type="entry name" value="Six-hairpin glycosidases"/>
    <property type="match status" value="1"/>
</dbReference>
<evidence type="ECO:0000256" key="2">
    <source>
        <dbReference type="ARBA" id="ARBA00038358"/>
    </source>
</evidence>
<name>A0A926F841_9FIRM</name>
<protein>
    <submittedName>
        <fullName evidence="3">Glycoside hydrolase family 88 protein</fullName>
    </submittedName>
</protein>
<dbReference type="AlphaFoldDB" id="A0A926F841"/>
<evidence type="ECO:0000313" key="4">
    <source>
        <dbReference type="Proteomes" id="UP000647416"/>
    </source>
</evidence>
<proteinExistence type="inferred from homology"/>
<evidence type="ECO:0000256" key="1">
    <source>
        <dbReference type="ARBA" id="ARBA00022801"/>
    </source>
</evidence>
<dbReference type="PANTHER" id="PTHR36845">
    <property type="entry name" value="HYDROLASE, PUTATIVE (AFU_ORTHOLOGUE AFUA_7G05090)-RELATED"/>
    <property type="match status" value="1"/>
</dbReference>
<dbReference type="RefSeq" id="WP_262431969.1">
    <property type="nucleotide sequence ID" value="NZ_JACRTE010000006.1"/>
</dbReference>
<sequence>MEKYIEDLVSRTVEKMGYVLQRNSGKLPYIAEDGIYDDMKEYRINWWTNGFWGGLMWKLFLLSGDERFKKEAVLSEEILDGAFKKYDKLHHDVGFMWLLTSGAHLKIEENEKSYLRIMYAANLLASRYNIRGGYIRAWNMDKPGYSIIDTMMNLSLLYQASEKSGDDRYKYIAVSHADMAKKCHVREDGSVYHIVNHNPENGEITDYPCGQGRSTNSAWSRGQAWAIYGFAISYIHTKDVSYLNTAKKAAHYFISAVCNDYLPKCDFRSPDEPLYYDSTAGMIAACGLLEIANNVFNLEKDMYYNSAIRLIRAAERNFCDFDYNTDGVLTMGTESYGEGTRKNVPIIYGDYYFAEALARLCGKDVMFW</sequence>
<gene>
    <name evidence="3" type="ORF">H8706_06420</name>
</gene>
<keyword evidence="4" id="KW-1185">Reference proteome</keyword>
<accession>A0A926F841</accession>
<reference evidence="3" key="1">
    <citation type="submission" date="2020-08" db="EMBL/GenBank/DDBJ databases">
        <title>Genome public.</title>
        <authorList>
            <person name="Liu C."/>
            <person name="Sun Q."/>
        </authorList>
    </citation>
    <scope>NUCLEOTIDE SEQUENCE</scope>
    <source>
        <strain evidence="3">NSJ-50</strain>
    </source>
</reference>
<evidence type="ECO:0000313" key="3">
    <source>
        <dbReference type="EMBL" id="MBC8596501.1"/>
    </source>
</evidence>